<keyword evidence="2" id="KW-1133">Transmembrane helix</keyword>
<proteinExistence type="predicted"/>
<dbReference type="Proteomes" id="UP000326924">
    <property type="component" value="Unassembled WGS sequence"/>
</dbReference>
<feature type="region of interest" description="Disordered" evidence="1">
    <location>
        <begin position="249"/>
        <end position="339"/>
    </location>
</feature>
<feature type="region of interest" description="Disordered" evidence="1">
    <location>
        <begin position="1"/>
        <end position="37"/>
    </location>
</feature>
<evidence type="ECO:0000256" key="2">
    <source>
        <dbReference type="SAM" id="Phobius"/>
    </source>
</evidence>
<gene>
    <name evidence="3" type="ORF">FN846DRAFT_895253</name>
</gene>
<evidence type="ECO:0000313" key="3">
    <source>
        <dbReference type="EMBL" id="KAA8894249.1"/>
    </source>
</evidence>
<dbReference type="EMBL" id="VXIS01000354">
    <property type="protein sequence ID" value="KAA8894249.1"/>
    <property type="molecule type" value="Genomic_DNA"/>
</dbReference>
<sequence length="581" mass="59244">MGKPSETATRDGGGEGAGGGEGIGIGSNIGKVSEDDDEFVWGTGVGMRRKPEEYARWKETVGKDRSQHELRVSWKHLHARQITNGTVNNPIPGGTVSSGALESNVERPTYTTAAISATTVPALSTSSSLDGPSQIVLSSTPPPSPVDFGPSLASQVPTPFFSSIQSNTPAASSRSKAGISSRSSSFSGTVLTPVTTITSFINQPTVSTLITVPKIISTQNSTATISSSLWAFSSSTFGGTVIVIASPTPASPISSSPTSTGSIGSLTTSHRSTTSFLSNSTRNRTSTTRSSTSFASATILVTSEPSTGGGGGGSGGSSNGIISTSSPLPTGSPSSSGSNVDPKLVGGILAGLVALAMLLGLILWLIKRHRRNLVIQARDEAGYGGPPPPGTISERSSANPFAAVAMFFRRRSGRDQAVAAEPASEERGFVKVTGRKLEPAIGGPRPPDRSLEGHRVYHEDVGTKGPITPVSSAGAGPSRFSGQTGTSISPTIASSTASFLGSPAGPTGGPAVIPAAAIPAVQEEGDKGDPPRSETPSTLSRPIPEFHHRPQLGGSAGRDGLGRSLPSHDGSRASRFTEDIV</sequence>
<feature type="compositionally biased region" description="Low complexity" evidence="1">
    <location>
        <begin position="319"/>
        <end position="339"/>
    </location>
</feature>
<organism evidence="3 4">
    <name type="scientific">Sphaerosporella brunnea</name>
    <dbReference type="NCBI Taxonomy" id="1250544"/>
    <lineage>
        <taxon>Eukaryota</taxon>
        <taxon>Fungi</taxon>
        <taxon>Dikarya</taxon>
        <taxon>Ascomycota</taxon>
        <taxon>Pezizomycotina</taxon>
        <taxon>Pezizomycetes</taxon>
        <taxon>Pezizales</taxon>
        <taxon>Pyronemataceae</taxon>
        <taxon>Sphaerosporella</taxon>
    </lineage>
</organism>
<dbReference type="OrthoDB" id="5421784at2759"/>
<keyword evidence="2" id="KW-0812">Transmembrane</keyword>
<name>A0A5J5EH28_9PEZI</name>
<evidence type="ECO:0000313" key="4">
    <source>
        <dbReference type="Proteomes" id="UP000326924"/>
    </source>
</evidence>
<comment type="caution">
    <text evidence="3">The sequence shown here is derived from an EMBL/GenBank/DDBJ whole genome shotgun (WGS) entry which is preliminary data.</text>
</comment>
<evidence type="ECO:0000256" key="1">
    <source>
        <dbReference type="SAM" id="MobiDB-lite"/>
    </source>
</evidence>
<accession>A0A5J5EH28</accession>
<feature type="region of interest" description="Disordered" evidence="1">
    <location>
        <begin position="460"/>
        <end position="489"/>
    </location>
</feature>
<feature type="region of interest" description="Disordered" evidence="1">
    <location>
        <begin position="164"/>
        <end position="187"/>
    </location>
</feature>
<keyword evidence="4" id="KW-1185">Reference proteome</keyword>
<feature type="compositionally biased region" description="Low complexity" evidence="1">
    <location>
        <begin position="249"/>
        <end position="298"/>
    </location>
</feature>
<feature type="transmembrane region" description="Helical" evidence="2">
    <location>
        <begin position="344"/>
        <end position="366"/>
    </location>
</feature>
<feature type="region of interest" description="Disordered" evidence="1">
    <location>
        <begin position="522"/>
        <end position="581"/>
    </location>
</feature>
<feature type="compositionally biased region" description="Basic and acidic residues" evidence="1">
    <location>
        <begin position="569"/>
        <end position="581"/>
    </location>
</feature>
<keyword evidence="2" id="KW-0472">Membrane</keyword>
<protein>
    <submittedName>
        <fullName evidence="3">Uncharacterized protein</fullName>
    </submittedName>
</protein>
<reference evidence="3 4" key="1">
    <citation type="submission" date="2019-09" db="EMBL/GenBank/DDBJ databases">
        <title>Draft genome of the ectomycorrhizal ascomycete Sphaerosporella brunnea.</title>
        <authorList>
            <consortium name="DOE Joint Genome Institute"/>
            <person name="Benucci G.M."/>
            <person name="Marozzi G."/>
            <person name="Antonielli L."/>
            <person name="Sanchez S."/>
            <person name="Marco P."/>
            <person name="Wang X."/>
            <person name="Falini L.B."/>
            <person name="Barry K."/>
            <person name="Haridas S."/>
            <person name="Lipzen A."/>
            <person name="Labutti K."/>
            <person name="Grigoriev I.V."/>
            <person name="Murat C."/>
            <person name="Martin F."/>
            <person name="Albertini E."/>
            <person name="Donnini D."/>
            <person name="Bonito G."/>
        </authorList>
    </citation>
    <scope>NUCLEOTIDE SEQUENCE [LARGE SCALE GENOMIC DNA]</scope>
    <source>
        <strain evidence="3 4">Sb_GMNB300</strain>
    </source>
</reference>
<feature type="compositionally biased region" description="Gly residues" evidence="1">
    <location>
        <begin position="14"/>
        <end position="27"/>
    </location>
</feature>
<dbReference type="AlphaFoldDB" id="A0A5J5EH28"/>
<feature type="compositionally biased region" description="Gly residues" evidence="1">
    <location>
        <begin position="307"/>
        <end position="318"/>
    </location>
</feature>
<dbReference type="InParanoid" id="A0A5J5EH28"/>
<feature type="compositionally biased region" description="Low complexity" evidence="1">
    <location>
        <begin position="170"/>
        <end position="187"/>
    </location>
</feature>